<proteinExistence type="predicted"/>
<organism evidence="1 2">
    <name type="scientific">Chryseobacterium glaciei</name>
    <dbReference type="NCBI Taxonomy" id="1685010"/>
    <lineage>
        <taxon>Bacteria</taxon>
        <taxon>Pseudomonadati</taxon>
        <taxon>Bacteroidota</taxon>
        <taxon>Flavobacteriia</taxon>
        <taxon>Flavobacteriales</taxon>
        <taxon>Weeksellaceae</taxon>
        <taxon>Chryseobacterium group</taxon>
        <taxon>Chryseobacterium</taxon>
    </lineage>
</organism>
<dbReference type="Pfam" id="PF04245">
    <property type="entry name" value="NA37"/>
    <property type="match status" value="1"/>
</dbReference>
<evidence type="ECO:0000313" key="2">
    <source>
        <dbReference type="Proteomes" id="UP000077824"/>
    </source>
</evidence>
<dbReference type="AlphaFoldDB" id="A0A172Y0V9"/>
<dbReference type="GO" id="GO:0009295">
    <property type="term" value="C:nucleoid"/>
    <property type="evidence" value="ECO:0007669"/>
    <property type="project" value="InterPro"/>
</dbReference>
<protein>
    <recommendedName>
        <fullName evidence="3">Nucleoid-associated protein</fullName>
    </recommendedName>
</protein>
<dbReference type="InterPro" id="IPR007358">
    <property type="entry name" value="Nucleoid_associated_NdpA"/>
</dbReference>
<dbReference type="RefSeq" id="WP_066759192.1">
    <property type="nucleotide sequence ID" value="NZ_CP015199.1"/>
</dbReference>
<evidence type="ECO:0000313" key="1">
    <source>
        <dbReference type="EMBL" id="ANF52917.1"/>
    </source>
</evidence>
<keyword evidence="2" id="KW-1185">Reference proteome</keyword>
<accession>A0A172Y0V9</accession>
<reference evidence="1 2" key="1">
    <citation type="submission" date="2016-04" db="EMBL/GenBank/DDBJ databases">
        <title>Complete Genome Sequence of Chryseobacterium sp. IHBB 10212.</title>
        <authorList>
            <person name="Pal M."/>
            <person name="Swarnkar M.K."/>
            <person name="Kaushal K."/>
            <person name="Chhibber S."/>
            <person name="Singh A.K."/>
            <person name="Gulati A."/>
        </authorList>
    </citation>
    <scope>NUCLEOTIDE SEQUENCE [LARGE SCALE GENOMIC DNA]</scope>
    <source>
        <strain evidence="1 2">IHBB 10212</strain>
    </source>
</reference>
<dbReference type="KEGG" id="chh:A0O34_21395"/>
<dbReference type="EMBL" id="CP015199">
    <property type="protein sequence ID" value="ANF52917.1"/>
    <property type="molecule type" value="Genomic_DNA"/>
</dbReference>
<evidence type="ECO:0008006" key="3">
    <source>
        <dbReference type="Google" id="ProtNLM"/>
    </source>
</evidence>
<sequence length="350" mass="40350">MPKESVLTQAEKASAKIEKFIFHIIIESELNPFFLDEVDLTDEQLDFFRLQFLEAAEGTQFDFNDNSTSEVYKNCEKIIENPSENFFTISKDLTASFKSHHKKNMNDGVFITALVSINDSNNLIFLLKLDNRKVFEYKRTGNKAILEEIKNTFVEDKRSIQKLAIIDVTDYYKWDVLAYDRSPGVGKTISDFFRDFLVVHEKETPTTLTTNTVKAITNWTISNRADLDPVQEISSYKNRVIDYLTNCSMVDFKKLIDRVIDDSDSSRKRKLKKSLKEFLEDLGLYGQSFKPSRSVLNTAQKKNIRQTAEGIKIEWQGDANDVNIDIPNIPSSNDGFYHITIKTRDVKVVK</sequence>
<name>A0A172Y0V9_9FLAO</name>
<dbReference type="OrthoDB" id="1490010at2"/>
<dbReference type="STRING" id="1685010.A0O34_21395"/>
<dbReference type="Proteomes" id="UP000077824">
    <property type="component" value="Chromosome"/>
</dbReference>
<gene>
    <name evidence="1" type="ORF">A0O34_21395</name>
</gene>